<protein>
    <submittedName>
        <fullName evidence="6">Site-specific recombinase</fullName>
    </submittedName>
</protein>
<comment type="caution">
    <text evidence="6">The sequence shown here is derived from an EMBL/GenBank/DDBJ whole genome shotgun (WGS) entry which is preliminary data.</text>
</comment>
<evidence type="ECO:0000256" key="5">
    <source>
        <dbReference type="SAM" id="Phobius"/>
    </source>
</evidence>
<evidence type="ECO:0000256" key="2">
    <source>
        <dbReference type="ARBA" id="ARBA00022692"/>
    </source>
</evidence>
<feature type="transmembrane region" description="Helical" evidence="5">
    <location>
        <begin position="398"/>
        <end position="419"/>
    </location>
</feature>
<evidence type="ECO:0000313" key="6">
    <source>
        <dbReference type="EMBL" id="MBB6132443.1"/>
    </source>
</evidence>
<dbReference type="Gene3D" id="1.20.1080.10">
    <property type="entry name" value="Glycerol uptake facilitator protein"/>
    <property type="match status" value="1"/>
</dbReference>
<dbReference type="InterPro" id="IPR023271">
    <property type="entry name" value="Aquaporin-like"/>
</dbReference>
<feature type="transmembrane region" description="Helical" evidence="5">
    <location>
        <begin position="493"/>
        <end position="511"/>
    </location>
</feature>
<keyword evidence="7" id="KW-1185">Reference proteome</keyword>
<keyword evidence="3 5" id="KW-1133">Transmembrane helix</keyword>
<feature type="transmembrane region" description="Helical" evidence="5">
    <location>
        <begin position="431"/>
        <end position="452"/>
    </location>
</feature>
<accession>A0A7W9U6D2</accession>
<evidence type="ECO:0000256" key="3">
    <source>
        <dbReference type="ARBA" id="ARBA00022989"/>
    </source>
</evidence>
<evidence type="ECO:0000313" key="7">
    <source>
        <dbReference type="Proteomes" id="UP000540787"/>
    </source>
</evidence>
<dbReference type="GO" id="GO:0016020">
    <property type="term" value="C:membrane"/>
    <property type="evidence" value="ECO:0007669"/>
    <property type="project" value="UniProtKB-SubCell"/>
</dbReference>
<dbReference type="PIRSF" id="PIRSF015380">
    <property type="entry name" value="Site-sp_rcmb"/>
    <property type="match status" value="1"/>
</dbReference>
<feature type="transmembrane region" description="Helical" evidence="5">
    <location>
        <begin position="246"/>
        <end position="263"/>
    </location>
</feature>
<name>A0A7W9U6D2_9BURK</name>
<reference evidence="6 7" key="1">
    <citation type="submission" date="2020-08" db="EMBL/GenBank/DDBJ databases">
        <title>The Agave Microbiome: Exploring the role of microbial communities in plant adaptations to desert environments.</title>
        <authorList>
            <person name="Partida-Martinez L.P."/>
        </authorList>
    </citation>
    <scope>NUCLEOTIDE SEQUENCE [LARGE SCALE GENOMIC DNA]</scope>
    <source>
        <strain evidence="6 7">AT3.2</strain>
    </source>
</reference>
<feature type="transmembrane region" description="Helical" evidence="5">
    <location>
        <begin position="657"/>
        <end position="684"/>
    </location>
</feature>
<keyword evidence="4 5" id="KW-0472">Membrane</keyword>
<comment type="subcellular location">
    <subcellularLocation>
        <location evidence="1">Membrane</location>
        <topology evidence="1">Multi-pass membrane protein</topology>
    </subcellularLocation>
</comment>
<dbReference type="Proteomes" id="UP000540787">
    <property type="component" value="Unassembled WGS sequence"/>
</dbReference>
<dbReference type="EMBL" id="JACHBX010000001">
    <property type="protein sequence ID" value="MBB6132443.1"/>
    <property type="molecule type" value="Genomic_DNA"/>
</dbReference>
<evidence type="ECO:0000256" key="1">
    <source>
        <dbReference type="ARBA" id="ARBA00004141"/>
    </source>
</evidence>
<dbReference type="RefSeq" id="WP_183550645.1">
    <property type="nucleotide sequence ID" value="NZ_JACHBX010000001.1"/>
</dbReference>
<evidence type="ECO:0000256" key="4">
    <source>
        <dbReference type="ARBA" id="ARBA00023136"/>
    </source>
</evidence>
<feature type="transmembrane region" description="Helical" evidence="5">
    <location>
        <begin position="609"/>
        <end position="629"/>
    </location>
</feature>
<organism evidence="6 7">
    <name type="scientific">Massilia aurea</name>
    <dbReference type="NCBI Taxonomy" id="373040"/>
    <lineage>
        <taxon>Bacteria</taxon>
        <taxon>Pseudomonadati</taxon>
        <taxon>Pseudomonadota</taxon>
        <taxon>Betaproteobacteria</taxon>
        <taxon>Burkholderiales</taxon>
        <taxon>Oxalobacteraceae</taxon>
        <taxon>Telluria group</taxon>
        <taxon>Massilia</taxon>
    </lineage>
</organism>
<dbReference type="Pfam" id="PF10136">
    <property type="entry name" value="SpecificRecomb"/>
    <property type="match status" value="2"/>
</dbReference>
<keyword evidence="2 5" id="KW-0812">Transmembrane</keyword>
<dbReference type="AlphaFoldDB" id="A0A7W9U6D2"/>
<gene>
    <name evidence="6" type="ORF">HD842_000554</name>
</gene>
<sequence length="733" mass="81289">MLSTLERIDPNSDNIDLLVELVCHLRPRQRWVWQTVDDPAQSVRTLTQLLKGNPDQAWALRRYITTLLEKRRHTSLYSDIGILSNDGFVTELKSRITYRFLPPALEDLYLSDALDQVLYRQDDYEWIRAVPDTDWMALFHVIESAPVPADANPGRARVVTLKGLLDAIRTLSCRVCALGLEPRLVHSYSQIENFDSPFLMQNIEVNRYLDEYARYLNGDIPRPDDARHLLVMLDQCEDVVLKIRRLALSSGTSIALTYLLVALQQSIDRLQKLLFLVDVPEVATDTDTAADTEAATQGVLSAMAAGTPQLAGAAASAVTLTPQGNVAVVADQPPLVLTARERAVIELAEELIEAHNTKYQVTNLVRDNVDLLARNVTENASRTGEHYIAEDRKGLRKMLWSSSGAGFIVGFMALFKILLGYLHSPPLVQAFLFSMNYSFGFVLIHMLHFTVATKQPAMTAQRIAASLHRSATGRGLDVDRLAELVNKVFRTQMVAVLGNVLVAFPVAWAIAEGVRWYRGEHLVDPIKALHLLNEIDPVNSPALFYAAVAGVWLFVAGLVSGYYDNKALYTRMGQRVQQLRGLRTLLGPARLARLGAYVENNLGGLMGNFFFGILLGTTGTVGFLLGLPIDIRHITFSAANFATALVALDYQMTLPQILNATAGVLMIGTVNLLVSFGLALWVALRARKIRFKRGILLVQALGRRFAYSPVEFFLGPKHRQLAPPDAEPVRGSK</sequence>
<proteinExistence type="predicted"/>
<dbReference type="InterPro" id="IPR011385">
    <property type="entry name" value="Site-sp_rcmbase"/>
</dbReference>
<feature type="transmembrane region" description="Helical" evidence="5">
    <location>
        <begin position="542"/>
        <end position="563"/>
    </location>
</feature>